<protein>
    <recommendedName>
        <fullName evidence="5">Twin-arginine translocation pathway signal</fullName>
    </recommendedName>
</protein>
<evidence type="ECO:0000256" key="2">
    <source>
        <dbReference type="ARBA" id="ARBA00023136"/>
    </source>
</evidence>
<dbReference type="Proteomes" id="UP000003653">
    <property type="component" value="Unassembled WGS sequence"/>
</dbReference>
<dbReference type="AlphaFoldDB" id="D5PEH0"/>
<keyword evidence="2" id="KW-0472">Membrane</keyword>
<accession>D5PEH0</accession>
<dbReference type="eggNOG" id="ENOG50341TF">
    <property type="taxonomic scope" value="Bacteria"/>
</dbReference>
<evidence type="ECO:0000256" key="1">
    <source>
        <dbReference type="ARBA" id="ARBA00004370"/>
    </source>
</evidence>
<proteinExistence type="predicted"/>
<name>D5PEH0_9MYCO</name>
<comment type="subcellular location">
    <subcellularLocation>
        <location evidence="1">Membrane</location>
    </subcellularLocation>
</comment>
<evidence type="ECO:0000313" key="4">
    <source>
        <dbReference type="Proteomes" id="UP000003653"/>
    </source>
</evidence>
<dbReference type="PANTHER" id="PTHR37042:SF4">
    <property type="entry name" value="OUTER MEMBRANE PROTEIN RV1973"/>
    <property type="match status" value="1"/>
</dbReference>
<gene>
    <name evidence="3" type="ORF">HMPREF0591_4647</name>
</gene>
<reference evidence="3 4" key="1">
    <citation type="submission" date="2010-04" db="EMBL/GenBank/DDBJ databases">
        <authorList>
            <person name="Muzny D."/>
            <person name="Qin X."/>
            <person name="Deng J."/>
            <person name="Jiang H."/>
            <person name="Liu Y."/>
            <person name="Qu J."/>
            <person name="Song X.-Z."/>
            <person name="Zhang L."/>
            <person name="Thornton R."/>
            <person name="Coyle M."/>
            <person name="Francisco L."/>
            <person name="Jackson L."/>
            <person name="Javaid M."/>
            <person name="Korchina V."/>
            <person name="Kovar C."/>
            <person name="Mata R."/>
            <person name="Mathew T."/>
            <person name="Ngo R."/>
            <person name="Nguyen L."/>
            <person name="Nguyen N."/>
            <person name="Okwuonu G."/>
            <person name="Ongeri F."/>
            <person name="Pham C."/>
            <person name="Simmons D."/>
            <person name="Wilczek-Boney K."/>
            <person name="Hale W."/>
            <person name="Jakkamsetti A."/>
            <person name="Pham P."/>
            <person name="Ruth R."/>
            <person name="San Lucas F."/>
            <person name="Warren J."/>
            <person name="Zhang J."/>
            <person name="Zhao Z."/>
            <person name="Zhou C."/>
            <person name="Zhu D."/>
            <person name="Lee S."/>
            <person name="Bess C."/>
            <person name="Blankenburg K."/>
            <person name="Forbes L."/>
            <person name="Fu Q."/>
            <person name="Gubbala S."/>
            <person name="Hirani K."/>
            <person name="Jayaseelan J.C."/>
            <person name="Lara F."/>
            <person name="Munidasa M."/>
            <person name="Palculict T."/>
            <person name="Patil S."/>
            <person name="Pu L.-L."/>
            <person name="Saada N."/>
            <person name="Tang L."/>
            <person name="Weissenberger G."/>
            <person name="Zhu Y."/>
            <person name="Hemphill L."/>
            <person name="Shang Y."/>
            <person name="Youmans B."/>
            <person name="Ayvaz T."/>
            <person name="Ross M."/>
            <person name="Santibanez J."/>
            <person name="Aqrawi P."/>
            <person name="Gross S."/>
            <person name="Joshi V."/>
            <person name="Fowler G."/>
            <person name="Nazareth L."/>
            <person name="Reid J."/>
            <person name="Worley K."/>
            <person name="Petrosino J."/>
            <person name="Highlander S."/>
            <person name="Gibbs R."/>
        </authorList>
    </citation>
    <scope>NUCLEOTIDE SEQUENCE [LARGE SCALE GENOMIC DNA]</scope>
    <source>
        <strain evidence="3 4">ATCC BAA-614</strain>
    </source>
</reference>
<evidence type="ECO:0008006" key="5">
    <source>
        <dbReference type="Google" id="ProtNLM"/>
    </source>
</evidence>
<dbReference type="GO" id="GO:0016020">
    <property type="term" value="C:membrane"/>
    <property type="evidence" value="ECO:0007669"/>
    <property type="project" value="UniProtKB-SubCell"/>
</dbReference>
<keyword evidence="4" id="KW-1185">Reference proteome</keyword>
<dbReference type="HOGENOM" id="CLU_072301_3_1_11"/>
<dbReference type="PANTHER" id="PTHR37042">
    <property type="entry name" value="OUTER MEMBRANE PROTEIN RV1973"/>
    <property type="match status" value="1"/>
</dbReference>
<comment type="caution">
    <text evidence="3">The sequence shown here is derived from an EMBL/GenBank/DDBJ whole genome shotgun (WGS) entry which is preliminary data.</text>
</comment>
<sequence length="153" mass="17065">MLMLLLISTIGSAAGLFYFQYRPDRQTDKAAAHEAIRAASDGAVALLSYSPDNLTRDFENAKWRLTDNYQSYYNQFTAKIVAPAAQRGQITTTTRVIRAAVSKLQQSSAIVLMFIEQKTSSTEKPGPLKTTNSVRVTLLKVKGRWLIDKFDSL</sequence>
<evidence type="ECO:0000313" key="3">
    <source>
        <dbReference type="EMBL" id="EFG75547.1"/>
    </source>
</evidence>
<dbReference type="EMBL" id="ADNV01000327">
    <property type="protein sequence ID" value="EFG75547.1"/>
    <property type="molecule type" value="Genomic_DNA"/>
</dbReference>
<organism evidence="3 4">
    <name type="scientific">Mycobacterium parascrofulaceum ATCC BAA-614</name>
    <dbReference type="NCBI Taxonomy" id="525368"/>
    <lineage>
        <taxon>Bacteria</taxon>
        <taxon>Bacillati</taxon>
        <taxon>Actinomycetota</taxon>
        <taxon>Actinomycetes</taxon>
        <taxon>Mycobacteriales</taxon>
        <taxon>Mycobacteriaceae</taxon>
        <taxon>Mycobacterium</taxon>
        <taxon>Mycobacterium simiae complex</taxon>
    </lineage>
</organism>